<accession>A0A4R6PP15</accession>
<name>A0A4R6PP15_NOCIG</name>
<dbReference type="AlphaFoldDB" id="A0A4R6PP15"/>
<reference evidence="1 2" key="1">
    <citation type="submission" date="2019-03" db="EMBL/GenBank/DDBJ databases">
        <title>Genomic Encyclopedia of Type Strains, Phase IV (KMG-IV): sequencing the most valuable type-strain genomes for metagenomic binning, comparative biology and taxonomic classification.</title>
        <authorList>
            <person name="Goeker M."/>
        </authorList>
    </citation>
    <scope>NUCLEOTIDE SEQUENCE [LARGE SCALE GENOMIC DNA]</scope>
    <source>
        <strain evidence="1 2">DSM 44496</strain>
    </source>
</reference>
<evidence type="ECO:0000313" key="1">
    <source>
        <dbReference type="EMBL" id="TDP39486.1"/>
    </source>
</evidence>
<protein>
    <recommendedName>
        <fullName evidence="3">Excreted virulence factor EspC (Type VII ESX diderm)</fullName>
    </recommendedName>
</protein>
<dbReference type="RefSeq" id="WP_133733947.1">
    <property type="nucleotide sequence ID" value="NZ_SNXK01000002.1"/>
</dbReference>
<gene>
    <name evidence="1" type="ORF">DFR75_102198</name>
</gene>
<proteinExistence type="predicted"/>
<dbReference type="Proteomes" id="UP000295087">
    <property type="component" value="Unassembled WGS sequence"/>
</dbReference>
<keyword evidence="2" id="KW-1185">Reference proteome</keyword>
<organism evidence="1 2">
    <name type="scientific">Nocardia ignorata</name>
    <dbReference type="NCBI Taxonomy" id="145285"/>
    <lineage>
        <taxon>Bacteria</taxon>
        <taxon>Bacillati</taxon>
        <taxon>Actinomycetota</taxon>
        <taxon>Actinomycetes</taxon>
        <taxon>Mycobacteriales</taxon>
        <taxon>Nocardiaceae</taxon>
        <taxon>Nocardia</taxon>
    </lineage>
</organism>
<dbReference type="EMBL" id="SNXK01000002">
    <property type="protein sequence ID" value="TDP39486.1"/>
    <property type="molecule type" value="Genomic_DNA"/>
</dbReference>
<sequence>MADENATAKQFETLAGEASAGRLIIEHDAAERCAKWCEDYRSELDALAFRSQRMVQVESFGDLGSAQALGKKFADLANGESGTGSYIAAIREHQEVLTAMADMYRKAGAAFKNCDEASQLAIKQQTNTLD</sequence>
<evidence type="ECO:0008006" key="3">
    <source>
        <dbReference type="Google" id="ProtNLM"/>
    </source>
</evidence>
<evidence type="ECO:0000313" key="2">
    <source>
        <dbReference type="Proteomes" id="UP000295087"/>
    </source>
</evidence>
<comment type="caution">
    <text evidence="1">The sequence shown here is derived from an EMBL/GenBank/DDBJ whole genome shotgun (WGS) entry which is preliminary data.</text>
</comment>